<feature type="transmembrane region" description="Helical" evidence="9">
    <location>
        <begin position="257"/>
        <end position="283"/>
    </location>
</feature>
<evidence type="ECO:0000256" key="4">
    <source>
        <dbReference type="ARBA" id="ARBA00022989"/>
    </source>
</evidence>
<proteinExistence type="predicted"/>
<dbReference type="SUPFAM" id="SSF81321">
    <property type="entry name" value="Family A G protein-coupled receptor-like"/>
    <property type="match status" value="1"/>
</dbReference>
<evidence type="ECO:0000256" key="9">
    <source>
        <dbReference type="SAM" id="Phobius"/>
    </source>
</evidence>
<dbReference type="InterPro" id="IPR000276">
    <property type="entry name" value="GPCR_Rhodpsn"/>
</dbReference>
<evidence type="ECO:0000256" key="1">
    <source>
        <dbReference type="ARBA" id="ARBA00004651"/>
    </source>
</evidence>
<dbReference type="Pfam" id="PF00001">
    <property type="entry name" value="7tm_1"/>
    <property type="match status" value="1"/>
</dbReference>
<dbReference type="EMBL" id="CAXLJL010000123">
    <property type="protein sequence ID" value="CAL5132382.1"/>
    <property type="molecule type" value="Genomic_DNA"/>
</dbReference>
<name>A0AAV2TAA5_CALDB</name>
<reference evidence="11" key="1">
    <citation type="submission" date="2024-06" db="EMBL/GenBank/DDBJ databases">
        <authorList>
            <person name="Liu X."/>
            <person name="Lenzi L."/>
            <person name="Haldenby T S."/>
            <person name="Uol C."/>
        </authorList>
    </citation>
    <scope>NUCLEOTIDE SEQUENCE</scope>
</reference>
<comment type="subcellular location">
    <subcellularLocation>
        <location evidence="1">Cell membrane</location>
        <topology evidence="1">Multi-pass membrane protein</topology>
    </subcellularLocation>
</comment>
<protein>
    <recommendedName>
        <fullName evidence="10">G-protein coupled receptors family 1 profile domain-containing protein</fullName>
    </recommendedName>
</protein>
<gene>
    <name evidence="11" type="ORF">CDAUBV1_LOCUS5215</name>
</gene>
<keyword evidence="8" id="KW-0807">Transducer</keyword>
<evidence type="ECO:0000313" key="12">
    <source>
        <dbReference type="Proteomes" id="UP001497525"/>
    </source>
</evidence>
<feature type="transmembrane region" description="Helical" evidence="9">
    <location>
        <begin position="206"/>
        <end position="231"/>
    </location>
</feature>
<organism evidence="11 12">
    <name type="scientific">Calicophoron daubneyi</name>
    <name type="common">Rumen fluke</name>
    <name type="synonym">Paramphistomum daubneyi</name>
    <dbReference type="NCBI Taxonomy" id="300641"/>
    <lineage>
        <taxon>Eukaryota</taxon>
        <taxon>Metazoa</taxon>
        <taxon>Spiralia</taxon>
        <taxon>Lophotrochozoa</taxon>
        <taxon>Platyhelminthes</taxon>
        <taxon>Trematoda</taxon>
        <taxon>Digenea</taxon>
        <taxon>Plagiorchiida</taxon>
        <taxon>Pronocephalata</taxon>
        <taxon>Paramphistomoidea</taxon>
        <taxon>Paramphistomidae</taxon>
        <taxon>Calicophoron</taxon>
    </lineage>
</organism>
<feature type="transmembrane region" description="Helical" evidence="9">
    <location>
        <begin position="124"/>
        <end position="142"/>
    </location>
</feature>
<accession>A0AAV2TAA5</accession>
<keyword evidence="7" id="KW-0675">Receptor</keyword>
<dbReference type="CDD" id="cd00637">
    <property type="entry name" value="7tm_classA_rhodopsin-like"/>
    <property type="match status" value="1"/>
</dbReference>
<dbReference type="GO" id="GO:0007218">
    <property type="term" value="P:neuropeptide signaling pathway"/>
    <property type="evidence" value="ECO:0007669"/>
    <property type="project" value="TreeGrafter"/>
</dbReference>
<comment type="caution">
    <text evidence="11">The sequence shown here is derived from an EMBL/GenBank/DDBJ whole genome shotgun (WGS) entry which is preliminary data.</text>
</comment>
<sequence>MQENESDVNPFDSPETLLNNHSEEHPNSIVSIMLGVWSAYLLPVICGIGLLGSLMFIGVLFCKPKQLTRQLIYMVCVFMANVATNILFAWLWIFPAKGLPYATNGSIYYFTFQTSTAMCKLHRFAYSFTSTASCNLLLLASVDRMLLIYHPVTFSSTPKRYSWYASGIVTVVSAIMMLPMLGYVTLVPIQNKMICWFPPTYQFLEAYHVLFSNSALVQPMLVGILNLTFLIRLRRYAFRRRNRRVNPKNRNHLRSSFTLFVLSAVYIVFSLPQSFAYLAAYTISNHRKTLDAHVRLAYNIADLGWNLYFLREVANIIVLFRFIPPFRHFVLSLFHCCSCCCHKHPE</sequence>
<dbReference type="AlphaFoldDB" id="A0AAV2TAA5"/>
<evidence type="ECO:0000256" key="3">
    <source>
        <dbReference type="ARBA" id="ARBA00022692"/>
    </source>
</evidence>
<feature type="domain" description="G-protein coupled receptors family 1 profile" evidence="10">
    <location>
        <begin position="52"/>
        <end position="319"/>
    </location>
</feature>
<evidence type="ECO:0000256" key="7">
    <source>
        <dbReference type="ARBA" id="ARBA00023170"/>
    </source>
</evidence>
<evidence type="ECO:0000313" key="11">
    <source>
        <dbReference type="EMBL" id="CAL5132382.1"/>
    </source>
</evidence>
<keyword evidence="2" id="KW-1003">Cell membrane</keyword>
<dbReference type="Gene3D" id="1.20.1070.10">
    <property type="entry name" value="Rhodopsin 7-helix transmembrane proteins"/>
    <property type="match status" value="1"/>
</dbReference>
<dbReference type="GO" id="GO:0042923">
    <property type="term" value="F:neuropeptide binding"/>
    <property type="evidence" value="ECO:0007669"/>
    <property type="project" value="TreeGrafter"/>
</dbReference>
<keyword evidence="5" id="KW-0297">G-protein coupled receptor</keyword>
<evidence type="ECO:0000259" key="10">
    <source>
        <dbReference type="PROSITE" id="PS50262"/>
    </source>
</evidence>
<feature type="transmembrane region" description="Helical" evidence="9">
    <location>
        <begin position="163"/>
        <end position="186"/>
    </location>
</feature>
<dbReference type="InterPro" id="IPR017452">
    <property type="entry name" value="GPCR_Rhodpsn_7TM"/>
</dbReference>
<dbReference type="PROSITE" id="PS50262">
    <property type="entry name" value="G_PROTEIN_RECEP_F1_2"/>
    <property type="match status" value="1"/>
</dbReference>
<feature type="transmembrane region" description="Helical" evidence="9">
    <location>
        <begin position="40"/>
        <end position="62"/>
    </location>
</feature>
<dbReference type="PANTHER" id="PTHR24229:SF40">
    <property type="entry name" value="ALLATOSTATIN C RECEPTOR 1-RELATED"/>
    <property type="match status" value="1"/>
</dbReference>
<evidence type="ECO:0000256" key="6">
    <source>
        <dbReference type="ARBA" id="ARBA00023136"/>
    </source>
</evidence>
<evidence type="ECO:0000256" key="8">
    <source>
        <dbReference type="ARBA" id="ARBA00023224"/>
    </source>
</evidence>
<keyword evidence="3 9" id="KW-0812">Transmembrane</keyword>
<dbReference type="PANTHER" id="PTHR24229">
    <property type="entry name" value="NEUROPEPTIDES RECEPTOR"/>
    <property type="match status" value="1"/>
</dbReference>
<keyword evidence="6 9" id="KW-0472">Membrane</keyword>
<dbReference type="GO" id="GO:0005886">
    <property type="term" value="C:plasma membrane"/>
    <property type="evidence" value="ECO:0007669"/>
    <property type="project" value="UniProtKB-SubCell"/>
</dbReference>
<dbReference type="Proteomes" id="UP001497525">
    <property type="component" value="Unassembled WGS sequence"/>
</dbReference>
<dbReference type="GO" id="GO:0043005">
    <property type="term" value="C:neuron projection"/>
    <property type="evidence" value="ECO:0007669"/>
    <property type="project" value="TreeGrafter"/>
</dbReference>
<feature type="transmembrane region" description="Helical" evidence="9">
    <location>
        <begin position="71"/>
        <end position="93"/>
    </location>
</feature>
<evidence type="ECO:0000256" key="5">
    <source>
        <dbReference type="ARBA" id="ARBA00023040"/>
    </source>
</evidence>
<dbReference type="GO" id="GO:0004930">
    <property type="term" value="F:G protein-coupled receptor activity"/>
    <property type="evidence" value="ECO:0007669"/>
    <property type="project" value="UniProtKB-KW"/>
</dbReference>
<evidence type="ECO:0000256" key="2">
    <source>
        <dbReference type="ARBA" id="ARBA00022475"/>
    </source>
</evidence>
<keyword evidence="4 9" id="KW-1133">Transmembrane helix</keyword>